<gene>
    <name evidence="4" type="ORF">NEZAVI_LOCUS13578</name>
</gene>
<dbReference type="Proteomes" id="UP001152798">
    <property type="component" value="Chromosome 6"/>
</dbReference>
<reference evidence="4" key="1">
    <citation type="submission" date="2022-01" db="EMBL/GenBank/DDBJ databases">
        <authorList>
            <person name="King R."/>
        </authorList>
    </citation>
    <scope>NUCLEOTIDE SEQUENCE</scope>
</reference>
<keyword evidence="5" id="KW-1185">Reference proteome</keyword>
<keyword evidence="3" id="KW-0732">Signal</keyword>
<protein>
    <submittedName>
        <fullName evidence="4">Uncharacterized protein</fullName>
    </submittedName>
</protein>
<evidence type="ECO:0000256" key="2">
    <source>
        <dbReference type="SAM" id="Phobius"/>
    </source>
</evidence>
<feature type="compositionally biased region" description="Basic and acidic residues" evidence="1">
    <location>
        <begin position="298"/>
        <end position="311"/>
    </location>
</feature>
<evidence type="ECO:0000256" key="3">
    <source>
        <dbReference type="SAM" id="SignalP"/>
    </source>
</evidence>
<feature type="region of interest" description="Disordered" evidence="1">
    <location>
        <begin position="273"/>
        <end position="313"/>
    </location>
</feature>
<organism evidence="4 5">
    <name type="scientific">Nezara viridula</name>
    <name type="common">Southern green stink bug</name>
    <name type="synonym">Cimex viridulus</name>
    <dbReference type="NCBI Taxonomy" id="85310"/>
    <lineage>
        <taxon>Eukaryota</taxon>
        <taxon>Metazoa</taxon>
        <taxon>Ecdysozoa</taxon>
        <taxon>Arthropoda</taxon>
        <taxon>Hexapoda</taxon>
        <taxon>Insecta</taxon>
        <taxon>Pterygota</taxon>
        <taxon>Neoptera</taxon>
        <taxon>Paraneoptera</taxon>
        <taxon>Hemiptera</taxon>
        <taxon>Heteroptera</taxon>
        <taxon>Panheteroptera</taxon>
        <taxon>Pentatomomorpha</taxon>
        <taxon>Pentatomoidea</taxon>
        <taxon>Pentatomidae</taxon>
        <taxon>Pentatominae</taxon>
        <taxon>Nezara</taxon>
    </lineage>
</organism>
<feature type="chain" id="PRO_5040105641" evidence="3">
    <location>
        <begin position="24"/>
        <end position="519"/>
    </location>
</feature>
<dbReference type="OrthoDB" id="5846619at2759"/>
<evidence type="ECO:0000313" key="5">
    <source>
        <dbReference type="Proteomes" id="UP001152798"/>
    </source>
</evidence>
<name>A0A9P0HNH3_NEZVI</name>
<keyword evidence="2" id="KW-0812">Transmembrane</keyword>
<evidence type="ECO:0000313" key="4">
    <source>
        <dbReference type="EMBL" id="CAH1405344.1"/>
    </source>
</evidence>
<dbReference type="AlphaFoldDB" id="A0A9P0HNH3"/>
<keyword evidence="2" id="KW-0472">Membrane</keyword>
<dbReference type="PROSITE" id="PS51257">
    <property type="entry name" value="PROKAR_LIPOPROTEIN"/>
    <property type="match status" value="1"/>
</dbReference>
<evidence type="ECO:0000256" key="1">
    <source>
        <dbReference type="SAM" id="MobiDB-lite"/>
    </source>
</evidence>
<sequence length="519" mass="57721">MNMALKTFLFVVTNCLLIFSCYSAPQNLSGISLAKFVLDGKEDCGIVNNDQHVNKLFKIIYCPSEVKTFSSDYFYQRGFLPCFGAYDSLYNLCAFPHDTINFTTPESFKDPKKFCTEAKIVYDHRPFKYTNDDVKKWGEVFHSTMINEALCNNLCVINNAINDQCIAMVTFANEYIRLKETSVSNKKVPISVDNKLQFLKDQTATNVTSEVKIASDTLLKNNISSLKTTNASESINQGSVTDVTQLKTDAVIQKETVKVNQNLVGESKSLVQSDSKSAKLSPGDEAHINEGNVPEIETPNKEMKPSNDKDLNVPPVTNINITPKGPPTIFDEGINDENEKAFTDGDDIRGENEEAIPGETKEKGETVHRPFPVSSPFSIIVNVPHSLNPLKKKCTSRSLYEESEKPIEEDKNTVSDTEQHAAFHGAISPAFTSMNDNFSESEDSYSFTYIVTTMAALCCVYLLFHYRNKLMALALEGRKGRSSRGRGRPSSANYSKLHSNLEEAIASNVTTPSATHVLY</sequence>
<feature type="transmembrane region" description="Helical" evidence="2">
    <location>
        <begin position="445"/>
        <end position="464"/>
    </location>
</feature>
<accession>A0A9P0HNH3</accession>
<keyword evidence="2" id="KW-1133">Transmembrane helix</keyword>
<dbReference type="EMBL" id="OV725082">
    <property type="protein sequence ID" value="CAH1405344.1"/>
    <property type="molecule type" value="Genomic_DNA"/>
</dbReference>
<proteinExistence type="predicted"/>
<feature type="signal peptide" evidence="3">
    <location>
        <begin position="1"/>
        <end position="23"/>
    </location>
</feature>